<evidence type="ECO:0000313" key="5">
    <source>
        <dbReference type="EMBL" id="GJM92497.1"/>
    </source>
</evidence>
<dbReference type="PANTHER" id="PTHR15052">
    <property type="entry name" value="RNA POLYMERASE III TRANSCRIPTION INITIATION FACTOR COMPLEX SUBUNIT"/>
    <property type="match status" value="1"/>
</dbReference>
<dbReference type="InterPro" id="IPR052416">
    <property type="entry name" value="GTF3C_component"/>
</dbReference>
<dbReference type="EMBL" id="BQKI01000004">
    <property type="protein sequence ID" value="GJM92497.1"/>
    <property type="molecule type" value="Genomic_DNA"/>
</dbReference>
<gene>
    <name evidence="5" type="primary">ga08973</name>
    <name evidence="5" type="ORF">PR202_ga08973</name>
</gene>
<evidence type="ECO:0000256" key="4">
    <source>
        <dbReference type="SAM" id="MobiDB-lite"/>
    </source>
</evidence>
<dbReference type="GO" id="GO:0000127">
    <property type="term" value="C:transcription factor TFIIIC complex"/>
    <property type="evidence" value="ECO:0007669"/>
    <property type="project" value="TreeGrafter"/>
</dbReference>
<dbReference type="GO" id="GO:0006383">
    <property type="term" value="P:transcription by RNA polymerase III"/>
    <property type="evidence" value="ECO:0007669"/>
    <property type="project" value="TreeGrafter"/>
</dbReference>
<reference evidence="5" key="1">
    <citation type="journal article" date="2018" name="DNA Res.">
        <title>Multiple hybrid de novo genome assembly of finger millet, an orphan allotetraploid crop.</title>
        <authorList>
            <person name="Hatakeyama M."/>
            <person name="Aluri S."/>
            <person name="Balachadran M.T."/>
            <person name="Sivarajan S.R."/>
            <person name="Patrignani A."/>
            <person name="Gruter S."/>
            <person name="Poveda L."/>
            <person name="Shimizu-Inatsugi R."/>
            <person name="Baeten J."/>
            <person name="Francoijs K.J."/>
            <person name="Nataraja K.N."/>
            <person name="Reddy Y.A.N."/>
            <person name="Phadnis S."/>
            <person name="Ravikumar R.L."/>
            <person name="Schlapbach R."/>
            <person name="Sreeman S.M."/>
            <person name="Shimizu K.K."/>
        </authorList>
    </citation>
    <scope>NUCLEOTIDE SEQUENCE</scope>
</reference>
<sequence length="129" mass="14113">MDALPNTAEAPPGPGEDAKDGVEVCLFDESADAFSRTVRAITELTAGEPELEFPEAEVERIASSITFLREWRHFSYDSKVVSFTDDTESASSRNDMHNITLPQFSSASVPQVSGCKHLIVFSATFLNLI</sequence>
<evidence type="ECO:0000256" key="2">
    <source>
        <dbReference type="ARBA" id="ARBA00023163"/>
    </source>
</evidence>
<dbReference type="AlphaFoldDB" id="A0AAV5C2S6"/>
<evidence type="ECO:0000256" key="1">
    <source>
        <dbReference type="ARBA" id="ARBA00004123"/>
    </source>
</evidence>
<accession>A0AAV5C2S6</accession>
<proteinExistence type="predicted"/>
<protein>
    <submittedName>
        <fullName evidence="5">Uncharacterized protein</fullName>
    </submittedName>
</protein>
<evidence type="ECO:0000313" key="6">
    <source>
        <dbReference type="Proteomes" id="UP001054889"/>
    </source>
</evidence>
<keyword evidence="2" id="KW-0804">Transcription</keyword>
<reference evidence="5" key="2">
    <citation type="submission" date="2021-12" db="EMBL/GenBank/DDBJ databases">
        <title>Resequencing data analysis of finger millet.</title>
        <authorList>
            <person name="Hatakeyama M."/>
            <person name="Aluri S."/>
            <person name="Balachadran M.T."/>
            <person name="Sivarajan S.R."/>
            <person name="Poveda L."/>
            <person name="Shimizu-Inatsugi R."/>
            <person name="Schlapbach R."/>
            <person name="Sreeman S.M."/>
            <person name="Shimizu K.K."/>
        </authorList>
    </citation>
    <scope>NUCLEOTIDE SEQUENCE</scope>
</reference>
<comment type="caution">
    <text evidence="5">The sequence shown here is derived from an EMBL/GenBank/DDBJ whole genome shotgun (WGS) entry which is preliminary data.</text>
</comment>
<keyword evidence="3" id="KW-0539">Nucleus</keyword>
<name>A0AAV5C2S6_ELECO</name>
<keyword evidence="6" id="KW-1185">Reference proteome</keyword>
<comment type="subcellular location">
    <subcellularLocation>
        <location evidence="1">Nucleus</location>
    </subcellularLocation>
</comment>
<organism evidence="5 6">
    <name type="scientific">Eleusine coracana subsp. coracana</name>
    <dbReference type="NCBI Taxonomy" id="191504"/>
    <lineage>
        <taxon>Eukaryota</taxon>
        <taxon>Viridiplantae</taxon>
        <taxon>Streptophyta</taxon>
        <taxon>Embryophyta</taxon>
        <taxon>Tracheophyta</taxon>
        <taxon>Spermatophyta</taxon>
        <taxon>Magnoliopsida</taxon>
        <taxon>Liliopsida</taxon>
        <taxon>Poales</taxon>
        <taxon>Poaceae</taxon>
        <taxon>PACMAD clade</taxon>
        <taxon>Chloridoideae</taxon>
        <taxon>Cynodonteae</taxon>
        <taxon>Eleusininae</taxon>
        <taxon>Eleusine</taxon>
    </lineage>
</organism>
<dbReference type="Proteomes" id="UP001054889">
    <property type="component" value="Unassembled WGS sequence"/>
</dbReference>
<evidence type="ECO:0000256" key="3">
    <source>
        <dbReference type="ARBA" id="ARBA00023242"/>
    </source>
</evidence>
<dbReference type="PANTHER" id="PTHR15052:SF2">
    <property type="entry name" value="GENERAL TRANSCRIPTION FACTOR 3C POLYPEPTIDE 2"/>
    <property type="match status" value="1"/>
</dbReference>
<dbReference type="GO" id="GO:0005634">
    <property type="term" value="C:nucleus"/>
    <property type="evidence" value="ECO:0007669"/>
    <property type="project" value="UniProtKB-SubCell"/>
</dbReference>
<feature type="region of interest" description="Disordered" evidence="4">
    <location>
        <begin position="1"/>
        <end position="20"/>
    </location>
</feature>